<name>A0AAV3Y4C7_9GAST</name>
<comment type="caution">
    <text evidence="12">The sequence shown here is derived from an EMBL/GenBank/DDBJ whole genome shotgun (WGS) entry which is preliminary data.</text>
</comment>
<organism evidence="12 13">
    <name type="scientific">Plakobranchus ocellatus</name>
    <dbReference type="NCBI Taxonomy" id="259542"/>
    <lineage>
        <taxon>Eukaryota</taxon>
        <taxon>Metazoa</taxon>
        <taxon>Spiralia</taxon>
        <taxon>Lophotrochozoa</taxon>
        <taxon>Mollusca</taxon>
        <taxon>Gastropoda</taxon>
        <taxon>Heterobranchia</taxon>
        <taxon>Euthyneura</taxon>
        <taxon>Panpulmonata</taxon>
        <taxon>Sacoglossa</taxon>
        <taxon>Placobranchoidea</taxon>
        <taxon>Plakobranchidae</taxon>
        <taxon>Plakobranchus</taxon>
    </lineage>
</organism>
<keyword evidence="3 10" id="KW-0813">Transport</keyword>
<proteinExistence type="inferred from homology"/>
<comment type="similarity">
    <text evidence="2 10">Belongs to the V-ATPase proteolipid subunit family.</text>
</comment>
<dbReference type="SUPFAM" id="SSF81333">
    <property type="entry name" value="F1F0 ATP synthase subunit C"/>
    <property type="match status" value="2"/>
</dbReference>
<dbReference type="InterPro" id="IPR000245">
    <property type="entry name" value="ATPase_proteolipid_csu"/>
</dbReference>
<dbReference type="Pfam" id="PF00137">
    <property type="entry name" value="ATP-synt_C"/>
    <property type="match status" value="2"/>
</dbReference>
<comment type="subcellular location">
    <subcellularLocation>
        <location evidence="1">Membrane</location>
        <topology evidence="1">Multi-pass membrane protein</topology>
    </subcellularLocation>
</comment>
<sequence>MQASRTPPGVGVMPLTTEPTKRYGTPLGPIYTIIYSVIIFLLVLVGIYYVLTGKGSRVDFGWFFLATSPYMWALTGVGLAISLSVVGAAWGIYTTGVSINGGGVKAPRIKTKNLISIIFCEAVAIYGIIMAIVISTNISEVNMSTLTNIEKIQDNYSAGFKMFGAGLTVGICNLACGICVGIVGSGAALADAADSTLFVKILIIEIFGSAIGLFGLIVSILQTTGAGMSSD</sequence>
<reference evidence="12 13" key="1">
    <citation type="journal article" date="2021" name="Elife">
        <title>Chloroplast acquisition without the gene transfer in kleptoplastic sea slugs, Plakobranchus ocellatus.</title>
        <authorList>
            <person name="Maeda T."/>
            <person name="Takahashi S."/>
            <person name="Yoshida T."/>
            <person name="Shimamura S."/>
            <person name="Takaki Y."/>
            <person name="Nagai Y."/>
            <person name="Toyoda A."/>
            <person name="Suzuki Y."/>
            <person name="Arimoto A."/>
            <person name="Ishii H."/>
            <person name="Satoh N."/>
            <person name="Nishiyama T."/>
            <person name="Hasebe M."/>
            <person name="Maruyama T."/>
            <person name="Minagawa J."/>
            <person name="Obokata J."/>
            <person name="Shigenobu S."/>
        </authorList>
    </citation>
    <scope>NUCLEOTIDE SEQUENCE [LARGE SCALE GENOMIC DNA]</scope>
</reference>
<dbReference type="CDD" id="cd18178">
    <property type="entry name" value="ATP-synt_Vo_c_ATP6F_rpt2"/>
    <property type="match status" value="1"/>
</dbReference>
<evidence type="ECO:0000313" key="12">
    <source>
        <dbReference type="EMBL" id="GFN77088.1"/>
    </source>
</evidence>
<dbReference type="InterPro" id="IPR002379">
    <property type="entry name" value="ATPase_proteolipid_c-like_dom"/>
</dbReference>
<evidence type="ECO:0000256" key="7">
    <source>
        <dbReference type="ARBA" id="ARBA00023065"/>
    </source>
</evidence>
<feature type="transmembrane region" description="Helical" evidence="10">
    <location>
        <begin position="114"/>
        <end position="134"/>
    </location>
</feature>
<feature type="domain" description="V-ATPase proteolipid subunit C-like" evidence="11">
    <location>
        <begin position="163"/>
        <end position="221"/>
    </location>
</feature>
<keyword evidence="13" id="KW-1185">Reference proteome</keyword>
<comment type="caution">
    <text evidence="10">Lacks conserved residue(s) required for the propagation of feature annotation.</text>
</comment>
<dbReference type="Proteomes" id="UP000735302">
    <property type="component" value="Unassembled WGS sequence"/>
</dbReference>
<dbReference type="PANTHER" id="PTHR10263">
    <property type="entry name" value="V-TYPE PROTON ATPASE PROTEOLIPID SUBUNIT"/>
    <property type="match status" value="1"/>
</dbReference>
<feature type="domain" description="V-ATPase proteolipid subunit C-like" evidence="11">
    <location>
        <begin position="76"/>
        <end position="134"/>
    </location>
</feature>
<dbReference type="GO" id="GO:0046961">
    <property type="term" value="F:proton-transporting ATPase activity, rotational mechanism"/>
    <property type="evidence" value="ECO:0007669"/>
    <property type="project" value="InterPro"/>
</dbReference>
<keyword evidence="5" id="KW-0375">Hydrogen ion transport</keyword>
<evidence type="ECO:0000256" key="2">
    <source>
        <dbReference type="ARBA" id="ARBA00007296"/>
    </source>
</evidence>
<dbReference type="EMBL" id="BLXT01000437">
    <property type="protein sequence ID" value="GFN77088.1"/>
    <property type="molecule type" value="Genomic_DNA"/>
</dbReference>
<feature type="transmembrane region" description="Helical" evidence="10">
    <location>
        <begin position="163"/>
        <end position="190"/>
    </location>
</feature>
<evidence type="ECO:0000256" key="8">
    <source>
        <dbReference type="ARBA" id="ARBA00023136"/>
    </source>
</evidence>
<protein>
    <recommendedName>
        <fullName evidence="9">V-type proton ATPase 21 kDa proteolipid subunit c''</fullName>
    </recommendedName>
</protein>
<feature type="transmembrane region" description="Helical" evidence="10">
    <location>
        <begin position="30"/>
        <end position="51"/>
    </location>
</feature>
<evidence type="ECO:0000256" key="10">
    <source>
        <dbReference type="RuleBase" id="RU363060"/>
    </source>
</evidence>
<dbReference type="CDD" id="cd18177">
    <property type="entry name" value="ATP-synt_Vo_c_ATP6F_rpt1"/>
    <property type="match status" value="1"/>
</dbReference>
<keyword evidence="6 10" id="KW-1133">Transmembrane helix</keyword>
<dbReference type="FunFam" id="1.20.120.610:FF:000002">
    <property type="entry name" value="V-type proton ATPase proteolipid subunit"/>
    <property type="match status" value="1"/>
</dbReference>
<dbReference type="PRINTS" id="PR00122">
    <property type="entry name" value="VACATPASE"/>
</dbReference>
<evidence type="ECO:0000256" key="3">
    <source>
        <dbReference type="ARBA" id="ARBA00022448"/>
    </source>
</evidence>
<dbReference type="Gene3D" id="1.20.120.610">
    <property type="entry name" value="lithium bound rotor ring of v- atpase"/>
    <property type="match status" value="1"/>
</dbReference>
<keyword evidence="4 10" id="KW-0812">Transmembrane</keyword>
<evidence type="ECO:0000256" key="5">
    <source>
        <dbReference type="ARBA" id="ARBA00022781"/>
    </source>
</evidence>
<accession>A0AAV3Y4C7</accession>
<comment type="function">
    <text evidence="10">Proton-conducting pore forming of the V0 complex of vacuolar(H+)-ATPase (V-ATPase), a multisubunit enzyme composed of a peripheral complex (V1) that hydrolyzes ATP and a membrane integral complex (V0) that translocates protons. V-ATPase is responsible for acidifying and maintaining the pH of intracellular compartments and in some cell types, is targeted to the plasma membrane, where it is responsible for acidifying the extracellular environment.</text>
</comment>
<comment type="subunit">
    <text evidence="10">V-ATPase is a heteromultimeric enzyme made up of two complexes: the ATP-hydrolytic V1 complex and the proton translocation V0 complex. The V1 complex consists of three catalytic AB heterodimers that form a heterohexamer, three peripheral stalks each consisting of EG heterodimers, one central rotor including subunits D and F, and the regulatory subunits C and H. The proton translocation complex V0 consists of the proton transport subunit a, a ring of proteolipid subunits c9c'', rotary subunit d, subunits e and f, and the accessory subunits.</text>
</comment>
<evidence type="ECO:0000256" key="6">
    <source>
        <dbReference type="ARBA" id="ARBA00022989"/>
    </source>
</evidence>
<evidence type="ECO:0000256" key="1">
    <source>
        <dbReference type="ARBA" id="ARBA00004141"/>
    </source>
</evidence>
<evidence type="ECO:0000256" key="9">
    <source>
        <dbReference type="ARBA" id="ARBA00071448"/>
    </source>
</evidence>
<feature type="transmembrane region" description="Helical" evidence="10">
    <location>
        <begin position="71"/>
        <end position="93"/>
    </location>
</feature>
<dbReference type="InterPro" id="IPR035921">
    <property type="entry name" value="F/V-ATP_Csub_sf"/>
</dbReference>
<evidence type="ECO:0000259" key="11">
    <source>
        <dbReference type="Pfam" id="PF00137"/>
    </source>
</evidence>
<dbReference type="GO" id="GO:0033179">
    <property type="term" value="C:proton-transporting V-type ATPase, V0 domain"/>
    <property type="evidence" value="ECO:0007669"/>
    <property type="project" value="InterPro"/>
</dbReference>
<keyword evidence="8 10" id="KW-0472">Membrane</keyword>
<keyword evidence="7 10" id="KW-0406">Ion transport</keyword>
<gene>
    <name evidence="12" type="ORF">PoB_000359400</name>
</gene>
<evidence type="ECO:0000256" key="4">
    <source>
        <dbReference type="ARBA" id="ARBA00022692"/>
    </source>
</evidence>
<evidence type="ECO:0000313" key="13">
    <source>
        <dbReference type="Proteomes" id="UP000735302"/>
    </source>
</evidence>
<dbReference type="AlphaFoldDB" id="A0AAV3Y4C7"/>
<feature type="transmembrane region" description="Helical" evidence="10">
    <location>
        <begin position="197"/>
        <end position="221"/>
    </location>
</feature>